<evidence type="ECO:0000256" key="7">
    <source>
        <dbReference type="RuleBase" id="RU366034"/>
    </source>
</evidence>
<organism evidence="9 10">
    <name type="scientific">Streptomyces purpurascens</name>
    <dbReference type="NCBI Taxonomy" id="1924"/>
    <lineage>
        <taxon>Bacteria</taxon>
        <taxon>Bacillati</taxon>
        <taxon>Actinomycetota</taxon>
        <taxon>Actinomycetes</taxon>
        <taxon>Kitasatosporales</taxon>
        <taxon>Streptomycetaceae</taxon>
        <taxon>Streptomyces</taxon>
    </lineage>
</organism>
<name>A0ABZ1MYI3_STREF</name>
<feature type="compositionally biased region" description="Pro residues" evidence="8">
    <location>
        <begin position="1"/>
        <end position="21"/>
    </location>
</feature>
<dbReference type="Proteomes" id="UP001621512">
    <property type="component" value="Chromosome"/>
</dbReference>
<dbReference type="SUPFAM" id="SSF48576">
    <property type="entry name" value="Terpenoid synthases"/>
    <property type="match status" value="1"/>
</dbReference>
<dbReference type="InterPro" id="IPR008949">
    <property type="entry name" value="Isoprenoid_synthase_dom_sf"/>
</dbReference>
<dbReference type="EC" id="4.2.3.-" evidence="7"/>
<accession>A0ABZ1MYI3</accession>
<evidence type="ECO:0000256" key="4">
    <source>
        <dbReference type="ARBA" id="ARBA00023239"/>
    </source>
</evidence>
<comment type="similarity">
    <text evidence="6">Belongs to the terpene synthase family. 2-methylisoborneol synthase subfamily.</text>
</comment>
<keyword evidence="10" id="KW-1185">Reference proteome</keyword>
<evidence type="ECO:0000256" key="1">
    <source>
        <dbReference type="ARBA" id="ARBA00001946"/>
    </source>
</evidence>
<evidence type="ECO:0000256" key="5">
    <source>
        <dbReference type="ARBA" id="ARBA00035573"/>
    </source>
</evidence>
<evidence type="ECO:0000256" key="3">
    <source>
        <dbReference type="ARBA" id="ARBA00022842"/>
    </source>
</evidence>
<comment type="catalytic activity">
    <reaction evidence="5">
        <text>(E)-2-methylgeranyl diphosphate + H2O = 2-methylisoborneol + diphosphate</text>
        <dbReference type="Rhea" id="RHEA:32571"/>
        <dbReference type="ChEBI" id="CHEBI:15377"/>
        <dbReference type="ChEBI" id="CHEBI:33019"/>
        <dbReference type="ChEBI" id="CHEBI:61984"/>
        <dbReference type="ChEBI" id="CHEBI:61987"/>
        <dbReference type="EC" id="4.2.3.118"/>
    </reaction>
</comment>
<comment type="cofactor">
    <cofactor evidence="1 7">
        <name>Mg(2+)</name>
        <dbReference type="ChEBI" id="CHEBI:18420"/>
    </cofactor>
</comment>
<sequence>MPGPPASLPPGSATPPPPSSPVQPNSDPPAASARRHTAPGPPSLARNGRARRGGPVPGLRYRPAVPADPEKVEEVDRRLEDWAHRLDLFPPAWTGDFAGFQFGRAVVLQHPGAADLDRLTVAGELLLAENLVDSCYCSEDEDRGGSSRGVGGRLIIAQSALDPFHGPPEAEEEWRQGLTADGPLRSYHRALRDYAGFATPSQTDRFVHDIARLHLGYVAEAAWAETRYVPRVWEYLVMRQFNNFRPCLSIVDAVDGYELPEAVYARPEIQRITALACNATTIVNDLYSYTKELAAEPDHLNLPLVIAANDRCGLKAAYLRAVEIHNQIMDVFEEESAVLSAGSPIVERYARSLAAWVSGNHEWHATNTHRYHLPDYW</sequence>
<dbReference type="EMBL" id="CP108341">
    <property type="protein sequence ID" value="WTW32189.1"/>
    <property type="molecule type" value="Genomic_DNA"/>
</dbReference>
<evidence type="ECO:0000313" key="9">
    <source>
        <dbReference type="EMBL" id="WTW32189.1"/>
    </source>
</evidence>
<dbReference type="NCBIfam" id="NF041167">
    <property type="entry name" value="f2_encap_cargo2"/>
    <property type="match status" value="1"/>
</dbReference>
<proteinExistence type="inferred from homology"/>
<evidence type="ECO:0000256" key="6">
    <source>
        <dbReference type="ARBA" id="ARBA00035653"/>
    </source>
</evidence>
<dbReference type="InterPro" id="IPR047945">
    <property type="entry name" value="MIB_synthase"/>
</dbReference>
<keyword evidence="2 7" id="KW-0479">Metal-binding</keyword>
<evidence type="ECO:0000256" key="2">
    <source>
        <dbReference type="ARBA" id="ARBA00022723"/>
    </source>
</evidence>
<keyword evidence="4 7" id="KW-0456">Lyase</keyword>
<protein>
    <recommendedName>
        <fullName evidence="7">Terpene synthase</fullName>
        <ecNumber evidence="7">4.2.3.-</ecNumber>
    </recommendedName>
</protein>
<reference evidence="9 10" key="1">
    <citation type="submission" date="2022-10" db="EMBL/GenBank/DDBJ databases">
        <title>The complete genomes of actinobacterial strains from the NBC collection.</title>
        <authorList>
            <person name="Joergensen T.S."/>
            <person name="Alvarez Arevalo M."/>
            <person name="Sterndorff E.B."/>
            <person name="Faurdal D."/>
            <person name="Vuksanovic O."/>
            <person name="Mourched A.-S."/>
            <person name="Charusanti P."/>
            <person name="Shaw S."/>
            <person name="Blin K."/>
            <person name="Weber T."/>
        </authorList>
    </citation>
    <scope>NUCLEOTIDE SEQUENCE [LARGE SCALE GENOMIC DNA]</scope>
    <source>
        <strain evidence="9 10">NBC_00017</strain>
    </source>
</reference>
<gene>
    <name evidence="9" type="ORF">OHU35_01595</name>
</gene>
<dbReference type="Pfam" id="PF19086">
    <property type="entry name" value="Terpene_syn_C_2"/>
    <property type="match status" value="1"/>
</dbReference>
<dbReference type="Gene3D" id="1.10.600.10">
    <property type="entry name" value="Farnesyl Diphosphate Synthase"/>
    <property type="match status" value="1"/>
</dbReference>
<dbReference type="PANTHER" id="PTHR35201:SF4">
    <property type="entry name" value="BETA-PINACENE SYNTHASE-RELATED"/>
    <property type="match status" value="1"/>
</dbReference>
<evidence type="ECO:0000256" key="8">
    <source>
        <dbReference type="SAM" id="MobiDB-lite"/>
    </source>
</evidence>
<evidence type="ECO:0000313" key="10">
    <source>
        <dbReference type="Proteomes" id="UP001621512"/>
    </source>
</evidence>
<dbReference type="InterPro" id="IPR034686">
    <property type="entry name" value="Terpene_cyclase-like_2"/>
</dbReference>
<feature type="region of interest" description="Disordered" evidence="8">
    <location>
        <begin position="1"/>
        <end position="71"/>
    </location>
</feature>
<keyword evidence="3 7" id="KW-0460">Magnesium</keyword>
<dbReference type="PANTHER" id="PTHR35201">
    <property type="entry name" value="TERPENE SYNTHASE"/>
    <property type="match status" value="1"/>
</dbReference>